<protein>
    <submittedName>
        <fullName evidence="1">Uncharacterized protein</fullName>
    </submittedName>
</protein>
<accession>S4PUM9</accession>
<reference evidence="1" key="1">
    <citation type="journal article" date="2013" name="BMC Genomics">
        <title>Unscrambling butterfly oogenesis.</title>
        <authorList>
            <person name="Carter J.M."/>
            <person name="Baker S.C."/>
            <person name="Pink R."/>
            <person name="Carter D.R."/>
            <person name="Collins A."/>
            <person name="Tomlin J."/>
            <person name="Gibbs M."/>
            <person name="Breuker C.J."/>
        </authorList>
    </citation>
    <scope>NUCLEOTIDE SEQUENCE</scope>
    <source>
        <tissue evidence="1">Ovary</tissue>
    </source>
</reference>
<sequence>MNANSERGPDLHVHECLRNKYAVMSVCVSPKLHVRGSVKVGSHSPCYNRPGRTVRGATPVDACASDYV</sequence>
<organism evidence="1">
    <name type="scientific">Pararge aegeria</name>
    <name type="common">speckled wood butterfly</name>
    <dbReference type="NCBI Taxonomy" id="116150"/>
    <lineage>
        <taxon>Eukaryota</taxon>
        <taxon>Metazoa</taxon>
        <taxon>Ecdysozoa</taxon>
        <taxon>Arthropoda</taxon>
        <taxon>Hexapoda</taxon>
        <taxon>Insecta</taxon>
        <taxon>Pterygota</taxon>
        <taxon>Neoptera</taxon>
        <taxon>Endopterygota</taxon>
        <taxon>Lepidoptera</taxon>
        <taxon>Glossata</taxon>
        <taxon>Ditrysia</taxon>
        <taxon>Papilionoidea</taxon>
        <taxon>Nymphalidae</taxon>
        <taxon>Satyrinae</taxon>
        <taxon>Satyrini</taxon>
        <taxon>Parargina</taxon>
        <taxon>Pararge</taxon>
    </lineage>
</organism>
<dbReference type="EMBL" id="GAIX01010008">
    <property type="protein sequence ID" value="JAA82552.1"/>
    <property type="molecule type" value="Transcribed_RNA"/>
</dbReference>
<evidence type="ECO:0000313" key="1">
    <source>
        <dbReference type="EMBL" id="JAA82552.1"/>
    </source>
</evidence>
<name>S4PUM9_9NEOP</name>
<proteinExistence type="predicted"/>
<reference evidence="1" key="2">
    <citation type="submission" date="2013-05" db="EMBL/GenBank/DDBJ databases">
        <authorList>
            <person name="Carter J.-M."/>
            <person name="Baker S.C."/>
            <person name="Pink R."/>
            <person name="Carter D.R.F."/>
            <person name="Collins A."/>
            <person name="Tomlin J."/>
            <person name="Gibbs M."/>
            <person name="Breuker C.J."/>
        </authorList>
    </citation>
    <scope>NUCLEOTIDE SEQUENCE</scope>
    <source>
        <tissue evidence="1">Ovary</tissue>
    </source>
</reference>
<dbReference type="AlphaFoldDB" id="S4PUM9"/>
<feature type="non-terminal residue" evidence="1">
    <location>
        <position position="68"/>
    </location>
</feature>